<accession>A0A6P4IH32</accession>
<dbReference type="PANTHER" id="PTHR11547:SF38">
    <property type="entry name" value="ARGININE KINASE 1-RELATED"/>
    <property type="match status" value="1"/>
</dbReference>
<dbReference type="GO" id="GO:0005524">
    <property type="term" value="F:ATP binding"/>
    <property type="evidence" value="ECO:0007669"/>
    <property type="project" value="UniProtKB-UniRule"/>
</dbReference>
<keyword evidence="5 8" id="KW-0418">Kinase</keyword>
<reference evidence="13" key="1">
    <citation type="submission" date="2025-08" db="UniProtKB">
        <authorList>
            <consortium name="RefSeq"/>
        </authorList>
    </citation>
    <scope>IDENTIFICATION</scope>
    <source>
        <strain evidence="13">14028-0561.14</strain>
        <tissue evidence="13">Whole fly</tissue>
    </source>
</reference>
<evidence type="ECO:0000256" key="3">
    <source>
        <dbReference type="ARBA" id="ARBA00022679"/>
    </source>
</evidence>
<dbReference type="RefSeq" id="XP_017028292.1">
    <property type="nucleotide sequence ID" value="XM_017172803.3"/>
</dbReference>
<evidence type="ECO:0000259" key="10">
    <source>
        <dbReference type="PROSITE" id="PS51509"/>
    </source>
</evidence>
<sequence>MSILSKFRFGLKIVGGSPQRILNYRYGSQCGDVDPEVMKDLEEGYKKLASSNSKSLLKKHLTKEIFEKLKTKTTPHFKSTLLHCINSGLCNHDSGVGVYAPDPEAYTVFADLFDPIIEDYHKGFCKAAKHPEACFGEGKDFENLDPDNKFIQSTRVRCGRSIEKFPFNPCLTEPEYLKLQDMISCALMSLCGEHQGKFYPLDGMDPAVQKQLIEDHFLFKEGDRFLAAAGASRFWPKGRGIFHNEAKTFLVWCNEEDHMRIIAMEKGGDLGRVYDRMISGVEELAKELKFSRDERLGNLTFCPTNLGTSIRASVHIKLPNLTKKPEELQKLADKYNLQVRGTHGEHSEAKGGVHDISNKRRLGLTEHETIREMHDGIRALIEAEGKAK</sequence>
<evidence type="ECO:0000256" key="1">
    <source>
        <dbReference type="ARBA" id="ARBA00006798"/>
    </source>
</evidence>
<proteinExistence type="inferred from homology"/>
<keyword evidence="3 8" id="KW-0808">Transferase</keyword>
<dbReference type="FunFam" id="1.10.135.10:FF:000003">
    <property type="entry name" value="Three-domain arginine kinase"/>
    <property type="match status" value="1"/>
</dbReference>
<dbReference type="GO" id="GO:0004111">
    <property type="term" value="F:creatine kinase activity"/>
    <property type="evidence" value="ECO:0007669"/>
    <property type="project" value="InterPro"/>
</dbReference>
<dbReference type="PROSITE" id="PS51510">
    <property type="entry name" value="PHOSPHAGEN_KINASE_C"/>
    <property type="match status" value="1"/>
</dbReference>
<dbReference type="InterPro" id="IPR000749">
    <property type="entry name" value="ATP-guanido_PTrfase"/>
</dbReference>
<dbReference type="OrthoDB" id="430219at2759"/>
<dbReference type="GeneID" id="108078765"/>
<dbReference type="InterPro" id="IPR022413">
    <property type="entry name" value="ATP-guanido_PTrfase_N"/>
</dbReference>
<evidence type="ECO:0000256" key="2">
    <source>
        <dbReference type="ARBA" id="ARBA00012230"/>
    </source>
</evidence>
<dbReference type="Gene3D" id="1.10.135.10">
    <property type="entry name" value="ATP:guanido phosphotransferase, N-terminal domain"/>
    <property type="match status" value="1"/>
</dbReference>
<dbReference type="SUPFAM" id="SSF55931">
    <property type="entry name" value="Glutamine synthetase/guanido kinase"/>
    <property type="match status" value="1"/>
</dbReference>
<dbReference type="Pfam" id="PF02807">
    <property type="entry name" value="ATP-gua_PtransN"/>
    <property type="match status" value="1"/>
</dbReference>
<comment type="similarity">
    <text evidence="1 7 9">Belongs to the ATP:guanido phosphotransferase family.</text>
</comment>
<dbReference type="OMA" id="ISNQRRM"/>
<dbReference type="GO" id="GO:0005615">
    <property type="term" value="C:extracellular space"/>
    <property type="evidence" value="ECO:0007669"/>
    <property type="project" value="TreeGrafter"/>
</dbReference>
<name>A0A6P4IH32_DROKI</name>
<dbReference type="InterPro" id="IPR036802">
    <property type="entry name" value="ATP-guanido_PTrfase_N_sf"/>
</dbReference>
<dbReference type="InterPro" id="IPR022414">
    <property type="entry name" value="ATP-guanido_PTrfase_cat"/>
</dbReference>
<keyword evidence="6 8" id="KW-0067">ATP-binding</keyword>
<feature type="binding site" evidence="8">
    <location>
        <begin position="340"/>
        <end position="345"/>
    </location>
    <ligand>
        <name>ATP</name>
        <dbReference type="ChEBI" id="CHEBI:30616"/>
    </ligand>
</feature>
<evidence type="ECO:0000256" key="7">
    <source>
        <dbReference type="PROSITE-ProRule" id="PRU00842"/>
    </source>
</evidence>
<dbReference type="EC" id="2.7.3.3" evidence="2"/>
<dbReference type="PANTHER" id="PTHR11547">
    <property type="entry name" value="ARGININE OR CREATINE KINASE"/>
    <property type="match status" value="1"/>
</dbReference>
<evidence type="ECO:0000256" key="8">
    <source>
        <dbReference type="PROSITE-ProRule" id="PRU00843"/>
    </source>
</evidence>
<evidence type="ECO:0000256" key="9">
    <source>
        <dbReference type="RuleBase" id="RU000505"/>
    </source>
</evidence>
<feature type="domain" description="Phosphagen kinase C-terminal" evidence="11">
    <location>
        <begin position="150"/>
        <end position="387"/>
    </location>
</feature>
<gene>
    <name evidence="13" type="primary">LOC108078765</name>
</gene>
<feature type="binding site" evidence="8">
    <location>
        <position position="260"/>
    </location>
    <ligand>
        <name>ATP</name>
        <dbReference type="ChEBI" id="CHEBI:30616"/>
    </ligand>
</feature>
<evidence type="ECO:0000256" key="5">
    <source>
        <dbReference type="ARBA" id="ARBA00022777"/>
    </source>
</evidence>
<dbReference type="PROSITE" id="PS00112">
    <property type="entry name" value="PHOSPHAGEN_KINASE"/>
    <property type="match status" value="1"/>
</dbReference>
<dbReference type="InterPro" id="IPR022415">
    <property type="entry name" value="ATP-guanido_PTrfase_AS"/>
</dbReference>
<feature type="binding site" evidence="8">
    <location>
        <begin position="153"/>
        <end position="157"/>
    </location>
    <ligand>
        <name>ATP</name>
        <dbReference type="ChEBI" id="CHEBI:30616"/>
    </ligand>
</feature>
<feature type="binding site" evidence="8">
    <location>
        <position position="216"/>
    </location>
    <ligand>
        <name>ATP</name>
        <dbReference type="ChEBI" id="CHEBI:30616"/>
    </ligand>
</feature>
<evidence type="ECO:0000313" key="13">
    <source>
        <dbReference type="RefSeq" id="XP_017028292.1"/>
    </source>
</evidence>
<dbReference type="GO" id="GO:0046314">
    <property type="term" value="P:phosphocreatine biosynthetic process"/>
    <property type="evidence" value="ECO:0007669"/>
    <property type="project" value="InterPro"/>
</dbReference>
<dbReference type="FunFam" id="3.30.590.10:FF:000006">
    <property type="entry name" value="Arginine kinase 1"/>
    <property type="match status" value="1"/>
</dbReference>
<evidence type="ECO:0000256" key="4">
    <source>
        <dbReference type="ARBA" id="ARBA00022741"/>
    </source>
</evidence>
<evidence type="ECO:0000259" key="11">
    <source>
        <dbReference type="PROSITE" id="PS51510"/>
    </source>
</evidence>
<dbReference type="PROSITE" id="PS51509">
    <property type="entry name" value="PHOSPHAGEN_KINASE_N"/>
    <property type="match status" value="1"/>
</dbReference>
<evidence type="ECO:0000256" key="6">
    <source>
        <dbReference type="ARBA" id="ARBA00022840"/>
    </source>
</evidence>
<dbReference type="SUPFAM" id="SSF48034">
    <property type="entry name" value="Guanido kinase N-terminal domain"/>
    <property type="match status" value="1"/>
</dbReference>
<evidence type="ECO:0000313" key="12">
    <source>
        <dbReference type="Proteomes" id="UP001652661"/>
    </source>
</evidence>
<dbReference type="AlphaFoldDB" id="A0A6P4IH32"/>
<dbReference type="GO" id="GO:0004054">
    <property type="term" value="F:arginine kinase activity"/>
    <property type="evidence" value="ECO:0007669"/>
    <property type="project" value="UniProtKB-EC"/>
</dbReference>
<protein>
    <recommendedName>
        <fullName evidence="2">arginine kinase</fullName>
        <ecNumber evidence="2">2.7.3.3</ecNumber>
    </recommendedName>
</protein>
<dbReference type="Pfam" id="PF00217">
    <property type="entry name" value="ATP-gua_Ptrans"/>
    <property type="match status" value="1"/>
</dbReference>
<organism evidence="12 13">
    <name type="scientific">Drosophila kikkawai</name>
    <name type="common">Fruit fly</name>
    <dbReference type="NCBI Taxonomy" id="30033"/>
    <lineage>
        <taxon>Eukaryota</taxon>
        <taxon>Metazoa</taxon>
        <taxon>Ecdysozoa</taxon>
        <taxon>Arthropoda</taxon>
        <taxon>Hexapoda</taxon>
        <taxon>Insecta</taxon>
        <taxon>Pterygota</taxon>
        <taxon>Neoptera</taxon>
        <taxon>Endopterygota</taxon>
        <taxon>Diptera</taxon>
        <taxon>Brachycera</taxon>
        <taxon>Muscomorpha</taxon>
        <taxon>Ephydroidea</taxon>
        <taxon>Drosophilidae</taxon>
        <taxon>Drosophila</taxon>
        <taxon>Sophophora</taxon>
    </lineage>
</organism>
<dbReference type="Proteomes" id="UP001652661">
    <property type="component" value="Chromosome 3L"/>
</dbReference>
<keyword evidence="12" id="KW-1185">Reference proteome</keyword>
<feature type="domain" description="Phosphagen kinase N-terminal" evidence="10">
    <location>
        <begin position="37"/>
        <end position="122"/>
    </location>
</feature>
<feature type="binding site" evidence="8">
    <location>
        <begin position="311"/>
        <end position="315"/>
    </location>
    <ligand>
        <name>ATP</name>
        <dbReference type="ChEBI" id="CHEBI:30616"/>
    </ligand>
</feature>
<dbReference type="Gene3D" id="3.30.590.10">
    <property type="entry name" value="Glutamine synthetase/guanido kinase, catalytic domain"/>
    <property type="match status" value="1"/>
</dbReference>
<dbReference type="InterPro" id="IPR014746">
    <property type="entry name" value="Gln_synth/guanido_kin_cat_dom"/>
</dbReference>
<dbReference type="CDD" id="cd07932">
    <property type="entry name" value="arginine_kinase_like"/>
    <property type="match status" value="1"/>
</dbReference>
<keyword evidence="4 8" id="KW-0547">Nucleotide-binding</keyword>